<reference evidence="3" key="1">
    <citation type="submission" date="2024-10" db="EMBL/GenBank/DDBJ databases">
        <authorList>
            <person name="Ryan C."/>
        </authorList>
    </citation>
    <scope>NUCLEOTIDE SEQUENCE [LARGE SCALE GENOMIC DNA]</scope>
</reference>
<gene>
    <name evidence="3" type="ORF">URODEC1_LOCUS106945</name>
</gene>
<evidence type="ECO:0000313" key="3">
    <source>
        <dbReference type="EMBL" id="CAL5078069.1"/>
    </source>
</evidence>
<dbReference type="PANTHER" id="PTHR32133:SF372">
    <property type="entry name" value="F-BOX DOMAIN-CONTAINING PROTEIN"/>
    <property type="match status" value="1"/>
</dbReference>
<evidence type="ECO:0008006" key="5">
    <source>
        <dbReference type="Google" id="ProtNLM"/>
    </source>
</evidence>
<dbReference type="AlphaFoldDB" id="A0ABC9FNT3"/>
<dbReference type="InterPro" id="IPR001810">
    <property type="entry name" value="F-box_dom"/>
</dbReference>
<sequence length="367" mass="40795">MAPPPPELNEDIIAEILLRLPPDEPAHLVRASLVCKPWRRILSGRAFLRSYRRFHQTPPPLGFFNDMISTSFVPITAAAAFPFSRAAFNSIPWCVLDSHHGRVLLLHRFTYDVLVWDPITGEQEELRNRDPNMLFESAVVLCDHCDCHGGPFIVVCVSTDTRDDSVRGCVYSSQDGAWGDFVCVHLDVEVDYFRDHVNSRSGAHVGDAVYFVLTLVAGDRILKYDLGTHCLSTVELPDLDSNKNVVLMSAEDGLLGLASTRSSNLYLWSRMVNGEGVAGWVQRRLIDLQMVLPVTIPIDKVKVVGFAEGFHVIFVGTNASTFIINLKSGLTRKVSGAIYNLVVPFISFYTPGFNYACSKLPLPPETN</sequence>
<name>A0ABC9FNT3_9POAL</name>
<protein>
    <recommendedName>
        <fullName evidence="5">F-box domain-containing protein</fullName>
    </recommendedName>
</protein>
<feature type="domain" description="F-box" evidence="1">
    <location>
        <begin position="7"/>
        <end position="47"/>
    </location>
</feature>
<dbReference type="SUPFAM" id="SSF81383">
    <property type="entry name" value="F-box domain"/>
    <property type="match status" value="1"/>
</dbReference>
<evidence type="ECO:0000259" key="1">
    <source>
        <dbReference type="Pfam" id="PF00646"/>
    </source>
</evidence>
<dbReference type="Pfam" id="PF23635">
    <property type="entry name" value="Beta-prop_AT5G49610-like"/>
    <property type="match status" value="1"/>
</dbReference>
<accession>A0ABC9FNT3</accession>
<organism evidence="3 4">
    <name type="scientific">Urochloa decumbens</name>
    <dbReference type="NCBI Taxonomy" id="240449"/>
    <lineage>
        <taxon>Eukaryota</taxon>
        <taxon>Viridiplantae</taxon>
        <taxon>Streptophyta</taxon>
        <taxon>Embryophyta</taxon>
        <taxon>Tracheophyta</taxon>
        <taxon>Spermatophyta</taxon>
        <taxon>Magnoliopsida</taxon>
        <taxon>Liliopsida</taxon>
        <taxon>Poales</taxon>
        <taxon>Poaceae</taxon>
        <taxon>PACMAD clade</taxon>
        <taxon>Panicoideae</taxon>
        <taxon>Panicodae</taxon>
        <taxon>Paniceae</taxon>
        <taxon>Melinidinae</taxon>
        <taxon>Urochloa</taxon>
    </lineage>
</organism>
<dbReference type="Proteomes" id="UP001497457">
    <property type="component" value="Chromosome 7b"/>
</dbReference>
<evidence type="ECO:0000259" key="2">
    <source>
        <dbReference type="Pfam" id="PF23635"/>
    </source>
</evidence>
<dbReference type="InterPro" id="IPR056594">
    <property type="entry name" value="AT5G49610-like_b-prop"/>
</dbReference>
<dbReference type="EMBL" id="OZ075117">
    <property type="protein sequence ID" value="CAL5078069.1"/>
    <property type="molecule type" value="Genomic_DNA"/>
</dbReference>
<proteinExistence type="predicted"/>
<dbReference type="Pfam" id="PF00646">
    <property type="entry name" value="F-box"/>
    <property type="match status" value="1"/>
</dbReference>
<evidence type="ECO:0000313" key="4">
    <source>
        <dbReference type="Proteomes" id="UP001497457"/>
    </source>
</evidence>
<dbReference type="PANTHER" id="PTHR32133">
    <property type="entry name" value="OS07G0120400 PROTEIN"/>
    <property type="match status" value="1"/>
</dbReference>
<keyword evidence="4" id="KW-1185">Reference proteome</keyword>
<feature type="domain" description="F-box protein AT5G49610-like beta-propeller" evidence="2">
    <location>
        <begin position="133"/>
        <end position="353"/>
    </location>
</feature>
<dbReference type="InterPro" id="IPR036047">
    <property type="entry name" value="F-box-like_dom_sf"/>
</dbReference>
<dbReference type="Gene3D" id="1.20.1280.50">
    <property type="match status" value="1"/>
</dbReference>